<gene>
    <name evidence="1" type="ORF">LJ751_03460</name>
</gene>
<protein>
    <submittedName>
        <fullName evidence="1">Uncharacterized protein</fullName>
    </submittedName>
</protein>
<dbReference type="RefSeq" id="WP_227906956.1">
    <property type="nucleotide sequence ID" value="NZ_CP095461.1"/>
</dbReference>
<name>A0A9X1S611_9MICC</name>
<sequence length="635" mass="68234">MRLPHIDVPWDELEDSAADMVLRARTTADYLVDAAAAWDRFRDYYHHPATQDQIYAALAELKEPTEDWQRSLQDAAVTLSAFAAAGRVLARQAQDLQEAFGQLGPQETGEEGAAQDSAEQQLDDQAATLVRSWADLQERTAAALAEIRYGQGAGLPMGAAPGGNILPAVGWSALTGKLDQRFGTLNPDALLPSLLGLNEAELREWGAANPEAAALLANRELAGAFWQHRPEAIMQKAMAGGAHLTQDGIAGIRDAWLSLSQQDQERLLLLYPGVFGSLNGVPFAQRARSNLITVAGLQQNLREKLAGLREPVRDDYQDWGVAADRWKAAHDQWNAQREHLEEKLKGLDYAVAENVQVVMVSLEDNGQIVTMTGQPSADTKIMGALVPGTGARLGELEAYLKRLEAISDGPGADTLGFYWQGTNLPQDVVWDNRSPVYNEAGAPLLAAFDYAVDLEIPAGARTTYVGYSAGGSLLGTGERVGLDSTNIVYVAQAGPGHEVSSPGDTANPQANRYAIQTRSDLLIIGAQGVGGAAHGGSFWEGGGVGRMGAVRLESGFRDPLIADSLMGGHMDYFGRGSTSAENIKGVIHGGEVSLFIEDVWYSTADGGFYVSPIELRPQDYIGNRMETVNVLDLEQ</sequence>
<dbReference type="AlphaFoldDB" id="A0A9X1S611"/>
<organism evidence="1 2">
    <name type="scientific">Arthrobacter gengyunqii</name>
    <dbReference type="NCBI Taxonomy" id="2886940"/>
    <lineage>
        <taxon>Bacteria</taxon>
        <taxon>Bacillati</taxon>
        <taxon>Actinomycetota</taxon>
        <taxon>Actinomycetes</taxon>
        <taxon>Micrococcales</taxon>
        <taxon>Micrococcaceae</taxon>
        <taxon>Arthrobacter</taxon>
    </lineage>
</organism>
<proteinExistence type="predicted"/>
<evidence type="ECO:0000313" key="2">
    <source>
        <dbReference type="Proteomes" id="UP001139264"/>
    </source>
</evidence>
<accession>A0A9X1S611</accession>
<dbReference type="Proteomes" id="UP001139264">
    <property type="component" value="Unassembled WGS sequence"/>
</dbReference>
<evidence type="ECO:0000313" key="1">
    <source>
        <dbReference type="EMBL" id="MCC3268422.1"/>
    </source>
</evidence>
<dbReference type="EMBL" id="JAJFZP010000004">
    <property type="protein sequence ID" value="MCC3268422.1"/>
    <property type="molecule type" value="Genomic_DNA"/>
</dbReference>
<reference evidence="1" key="1">
    <citation type="submission" date="2021-10" db="EMBL/GenBank/DDBJ databases">
        <title>Novel species in genus Arthrobacter.</title>
        <authorList>
            <person name="Liu Y."/>
        </authorList>
    </citation>
    <scope>NUCLEOTIDE SEQUENCE</scope>
    <source>
        <strain evidence="1">Zg-Y809</strain>
    </source>
</reference>
<comment type="caution">
    <text evidence="1">The sequence shown here is derived from an EMBL/GenBank/DDBJ whole genome shotgun (WGS) entry which is preliminary data.</text>
</comment>